<evidence type="ECO:0000256" key="11">
    <source>
        <dbReference type="ARBA" id="ARBA00029811"/>
    </source>
</evidence>
<comment type="catalytic activity">
    <reaction evidence="1">
        <text>Release of an N-terminal amino acid, Xaa-|-Yaa- from a peptide, amide or arylamide. Xaa is preferably Ala, but may be most amino acids including Pro (slow action). When a terminal hydrophobic residue is followed by a prolyl residue, the two may be released as an intact Xaa-Pro dipeptide.</text>
        <dbReference type="EC" id="3.4.11.2"/>
    </reaction>
</comment>
<evidence type="ECO:0000256" key="12">
    <source>
        <dbReference type="ARBA" id="ARBA00031533"/>
    </source>
</evidence>
<keyword evidence="8" id="KW-0378">Hydrolase</keyword>
<dbReference type="Pfam" id="PF01433">
    <property type="entry name" value="Peptidase_M1"/>
    <property type="match status" value="1"/>
</dbReference>
<evidence type="ECO:0000259" key="14">
    <source>
        <dbReference type="Pfam" id="PF17900"/>
    </source>
</evidence>
<dbReference type="SUPFAM" id="SSF55486">
    <property type="entry name" value="Metalloproteases ('zincins'), catalytic domain"/>
    <property type="match status" value="1"/>
</dbReference>
<evidence type="ECO:0000256" key="4">
    <source>
        <dbReference type="ARBA" id="ARBA00012564"/>
    </source>
</evidence>
<evidence type="ECO:0000256" key="3">
    <source>
        <dbReference type="ARBA" id="ARBA00010136"/>
    </source>
</evidence>
<keyword evidence="7" id="KW-0479">Metal-binding</keyword>
<evidence type="ECO:0000256" key="2">
    <source>
        <dbReference type="ARBA" id="ARBA00001947"/>
    </source>
</evidence>
<evidence type="ECO:0000259" key="13">
    <source>
        <dbReference type="Pfam" id="PF01433"/>
    </source>
</evidence>
<comment type="caution">
    <text evidence="15">The sequence shown here is derived from an EMBL/GenBank/DDBJ whole genome shotgun (WGS) entry which is preliminary data.</text>
</comment>
<dbReference type="InterPro" id="IPR014782">
    <property type="entry name" value="Peptidase_M1_dom"/>
</dbReference>
<keyword evidence="16" id="KW-1185">Reference proteome</keyword>
<evidence type="ECO:0000256" key="8">
    <source>
        <dbReference type="ARBA" id="ARBA00022801"/>
    </source>
</evidence>
<organism evidence="15 16">
    <name type="scientific">Nocardioides flavescens</name>
    <dbReference type="NCBI Taxonomy" id="2691959"/>
    <lineage>
        <taxon>Bacteria</taxon>
        <taxon>Bacillati</taxon>
        <taxon>Actinomycetota</taxon>
        <taxon>Actinomycetes</taxon>
        <taxon>Propionibacteriales</taxon>
        <taxon>Nocardioidaceae</taxon>
        <taxon>Nocardioides</taxon>
    </lineage>
</organism>
<keyword evidence="9" id="KW-0862">Zinc</keyword>
<dbReference type="GO" id="GO:0008270">
    <property type="term" value="F:zinc ion binding"/>
    <property type="evidence" value="ECO:0007669"/>
    <property type="project" value="InterPro"/>
</dbReference>
<dbReference type="InterPro" id="IPR027268">
    <property type="entry name" value="Peptidase_M4/M1_CTD_sf"/>
</dbReference>
<dbReference type="Gene3D" id="1.10.390.10">
    <property type="entry name" value="Neutral Protease Domain 2"/>
    <property type="match status" value="1"/>
</dbReference>
<evidence type="ECO:0000256" key="5">
    <source>
        <dbReference type="ARBA" id="ARBA00015611"/>
    </source>
</evidence>
<dbReference type="GO" id="GO:0006508">
    <property type="term" value="P:proteolysis"/>
    <property type="evidence" value="ECO:0007669"/>
    <property type="project" value="UniProtKB-KW"/>
</dbReference>
<dbReference type="EMBL" id="WUEK01000010">
    <property type="protein sequence ID" value="MXG91128.1"/>
    <property type="molecule type" value="Genomic_DNA"/>
</dbReference>
<sequence>MSQLPTADPYLAGHGDPSWSATHYALDLDYDVAGNALRGEAVIEAAAVEDLTRLVLDLAHLKVDKITVDGRPPAKWTVRLHRLLLTLRTPLDAGETFRIAVKYSGRPRPLVVRQHGDAGWEELTDGVIVAGQPHGAPTWFPCNDRPDDKATYAVAVTTQPDYTVVSNGALASRQRRGSSVTWRYEMPVPMATYLATVQIGPYVVHEHDGAPVPLTTIAPADAGPGLEQAFGRQPEMMAAFEERFGPYPFASYAAVVTDDDLEIPLESQGLSTFGRNFCTDDWDSVRLVAHELAHQWFGNAVTLARWRDIWLHEGFACYSEWLWSEASGARTADEWARHHHRRLAGLDQDLVLSDPGAETMFDDRVYKRGALTLHALRLTVGDDAFFDLLRGWVAEHTGGSVTTEQFRVFAAERTGTDLTALFDAWLDETALPALPALP</sequence>
<dbReference type="PANTHER" id="PTHR11533">
    <property type="entry name" value="PROTEASE M1 ZINC METALLOPROTEASE"/>
    <property type="match status" value="1"/>
</dbReference>
<name>A0A6L7EZE4_9ACTN</name>
<gene>
    <name evidence="15" type="ORF">GRQ65_16385</name>
</gene>
<keyword evidence="6" id="KW-0645">Protease</keyword>
<dbReference type="CDD" id="cd09603">
    <property type="entry name" value="M1_APN_like"/>
    <property type="match status" value="1"/>
</dbReference>
<evidence type="ECO:0000313" key="15">
    <source>
        <dbReference type="EMBL" id="MXG91128.1"/>
    </source>
</evidence>
<evidence type="ECO:0000256" key="1">
    <source>
        <dbReference type="ARBA" id="ARBA00000098"/>
    </source>
</evidence>
<dbReference type="SUPFAM" id="SSF63737">
    <property type="entry name" value="Leukotriene A4 hydrolase N-terminal domain"/>
    <property type="match status" value="1"/>
</dbReference>
<protein>
    <recommendedName>
        <fullName evidence="5">Aminopeptidase N</fullName>
        <ecNumber evidence="4">3.4.11.2</ecNumber>
    </recommendedName>
    <alternativeName>
        <fullName evidence="11">Alanine aminopeptidase</fullName>
    </alternativeName>
    <alternativeName>
        <fullName evidence="12">Lysyl aminopeptidase</fullName>
    </alternativeName>
</protein>
<dbReference type="PANTHER" id="PTHR11533:SF297">
    <property type="entry name" value="AMINOPEPTIDASE N"/>
    <property type="match status" value="1"/>
</dbReference>
<dbReference type="AlphaFoldDB" id="A0A6L7EZE4"/>
<dbReference type="InterPro" id="IPR045357">
    <property type="entry name" value="Aminopeptidase_N-like_N"/>
</dbReference>
<reference evidence="15 16" key="1">
    <citation type="submission" date="2019-12" db="EMBL/GenBank/DDBJ databases">
        <authorList>
            <person name="Kun Z."/>
        </authorList>
    </citation>
    <scope>NUCLEOTIDE SEQUENCE [LARGE SCALE GENOMIC DNA]</scope>
    <source>
        <strain evidence="15 16">YIM 123512</strain>
    </source>
</reference>
<keyword evidence="10" id="KW-0482">Metalloprotease</keyword>
<evidence type="ECO:0000256" key="6">
    <source>
        <dbReference type="ARBA" id="ARBA00022670"/>
    </source>
</evidence>
<dbReference type="InterPro" id="IPR050344">
    <property type="entry name" value="Peptidase_M1_aminopeptidases"/>
</dbReference>
<evidence type="ECO:0000256" key="10">
    <source>
        <dbReference type="ARBA" id="ARBA00023049"/>
    </source>
</evidence>
<dbReference type="Proteomes" id="UP000473325">
    <property type="component" value="Unassembled WGS sequence"/>
</dbReference>
<dbReference type="InterPro" id="IPR001930">
    <property type="entry name" value="Peptidase_M1"/>
</dbReference>
<feature type="domain" description="Peptidase M1 membrane alanine aminopeptidase" evidence="13">
    <location>
        <begin position="231"/>
        <end position="425"/>
    </location>
</feature>
<comment type="cofactor">
    <cofactor evidence="2">
        <name>Zn(2+)</name>
        <dbReference type="ChEBI" id="CHEBI:29105"/>
    </cofactor>
</comment>
<dbReference type="RefSeq" id="WP_160879045.1">
    <property type="nucleotide sequence ID" value="NZ_WUEK01000010.1"/>
</dbReference>
<dbReference type="EC" id="3.4.11.2" evidence="4"/>
<accession>A0A6L7EZE4</accession>
<evidence type="ECO:0000313" key="16">
    <source>
        <dbReference type="Proteomes" id="UP000473325"/>
    </source>
</evidence>
<dbReference type="GO" id="GO:0016285">
    <property type="term" value="F:alanyl aminopeptidase activity"/>
    <property type="evidence" value="ECO:0007669"/>
    <property type="project" value="UniProtKB-EC"/>
</dbReference>
<evidence type="ECO:0000256" key="7">
    <source>
        <dbReference type="ARBA" id="ARBA00022723"/>
    </source>
</evidence>
<dbReference type="PRINTS" id="PR00756">
    <property type="entry name" value="ALADIPTASE"/>
</dbReference>
<dbReference type="GO" id="GO:0008237">
    <property type="term" value="F:metallopeptidase activity"/>
    <property type="evidence" value="ECO:0007669"/>
    <property type="project" value="UniProtKB-KW"/>
</dbReference>
<proteinExistence type="inferred from homology"/>
<comment type="similarity">
    <text evidence="3">Belongs to the peptidase M1 family.</text>
</comment>
<dbReference type="Pfam" id="PF17900">
    <property type="entry name" value="Peptidase_M1_N"/>
    <property type="match status" value="1"/>
</dbReference>
<dbReference type="InterPro" id="IPR042097">
    <property type="entry name" value="Aminopeptidase_N-like_N_sf"/>
</dbReference>
<evidence type="ECO:0000256" key="9">
    <source>
        <dbReference type="ARBA" id="ARBA00022833"/>
    </source>
</evidence>
<feature type="domain" description="Aminopeptidase N-like N-terminal" evidence="14">
    <location>
        <begin position="22"/>
        <end position="194"/>
    </location>
</feature>
<dbReference type="Gene3D" id="2.60.40.1730">
    <property type="entry name" value="tricorn interacting facor f3 domain"/>
    <property type="match status" value="1"/>
</dbReference>